<gene>
    <name evidence="2" type="ORF">UFOVP403_10</name>
</gene>
<dbReference type="EMBL" id="LR796375">
    <property type="protein sequence ID" value="CAB4140262.1"/>
    <property type="molecule type" value="Genomic_DNA"/>
</dbReference>
<keyword evidence="1" id="KW-0175">Coiled coil</keyword>
<proteinExistence type="predicted"/>
<reference evidence="2" key="1">
    <citation type="submission" date="2020-04" db="EMBL/GenBank/DDBJ databases">
        <authorList>
            <person name="Chiriac C."/>
            <person name="Salcher M."/>
            <person name="Ghai R."/>
            <person name="Kavagutti S V."/>
        </authorList>
    </citation>
    <scope>NUCLEOTIDE SEQUENCE</scope>
</reference>
<organism evidence="2">
    <name type="scientific">uncultured Caudovirales phage</name>
    <dbReference type="NCBI Taxonomy" id="2100421"/>
    <lineage>
        <taxon>Viruses</taxon>
        <taxon>Duplodnaviria</taxon>
        <taxon>Heunggongvirae</taxon>
        <taxon>Uroviricota</taxon>
        <taxon>Caudoviricetes</taxon>
        <taxon>Peduoviridae</taxon>
        <taxon>Maltschvirus</taxon>
        <taxon>Maltschvirus maltsch</taxon>
    </lineage>
</organism>
<sequence>MIDIVTRLRDCAIISPMTAHQAADEIQQLRNILAARALGADKLIQEAKDEIERLRKRIIELEEDCA</sequence>
<feature type="coiled-coil region" evidence="1">
    <location>
        <begin position="37"/>
        <end position="64"/>
    </location>
</feature>
<evidence type="ECO:0000256" key="1">
    <source>
        <dbReference type="SAM" id="Coils"/>
    </source>
</evidence>
<accession>A0A6J5M289</accession>
<name>A0A6J5M289_9CAUD</name>
<evidence type="ECO:0000313" key="2">
    <source>
        <dbReference type="EMBL" id="CAB4140262.1"/>
    </source>
</evidence>
<protein>
    <submittedName>
        <fullName evidence="2">Uncharacterized protein</fullName>
    </submittedName>
</protein>